<gene>
    <name evidence="1" type="ORF">H8730_16890</name>
</gene>
<dbReference type="EMBL" id="JACRSQ010000056">
    <property type="protein sequence ID" value="MBC8545212.1"/>
    <property type="molecule type" value="Genomic_DNA"/>
</dbReference>
<dbReference type="InterPro" id="IPR051805">
    <property type="entry name" value="Dehydratase_Activator_Redct"/>
</dbReference>
<evidence type="ECO:0000313" key="1">
    <source>
        <dbReference type="EMBL" id="MBC8545212.1"/>
    </source>
</evidence>
<dbReference type="Gene3D" id="3.40.50.11900">
    <property type="match status" value="1"/>
</dbReference>
<dbReference type="PANTHER" id="PTHR32329:SF2">
    <property type="entry name" value="BIFUNCTIONAL PROTEIN [INCLUDES 2-HYDROXYACYL-COA DEHYDRATASE (N-TER) AND ITS ACTIVATOR DOMAIN (C_TERM)"/>
    <property type="match status" value="1"/>
</dbReference>
<name>A0A926DX35_9FIRM</name>
<organism evidence="1 2">
    <name type="scientific">Bianquea renquensis</name>
    <dbReference type="NCBI Taxonomy" id="2763661"/>
    <lineage>
        <taxon>Bacteria</taxon>
        <taxon>Bacillati</taxon>
        <taxon>Bacillota</taxon>
        <taxon>Clostridia</taxon>
        <taxon>Eubacteriales</taxon>
        <taxon>Bianqueaceae</taxon>
        <taxon>Bianquea</taxon>
    </lineage>
</organism>
<sequence>MIITYPHMGSLSWLLGALFREQGIPFISPPPCSKQTLEVGVRYAPQGACLPMKIVLGNFLEAQKQGADTALFFGGCGPCRFGYFAAMFQGICEEWGIPLRIIALEAPDHDIRELFRRIQDVMGKKARQLPILIAEGIRAAKALDEAEEIVGDAKLFLSGQSEKLQLEHWEQDWRRKAEQAASLKELRMLANEAATTWRSNEPWPEEMVRIGIVGDIYSIIEPFVNFQLQRKLADMEVFSRRSITISRWLKEATVKKLSPLPAAWEKEGGPFLNTSIGGFAKETVGYSAYWSSLHWDGIIQVYPLSCMPEIVAQSILPKVSEHYGVPILTLVVDELTGEAGYQTRVEAFVDMVKRRKRRQIAR</sequence>
<accession>A0A926DX35</accession>
<dbReference type="AlphaFoldDB" id="A0A926DX35"/>
<reference evidence="1" key="1">
    <citation type="submission" date="2020-08" db="EMBL/GenBank/DDBJ databases">
        <title>Genome public.</title>
        <authorList>
            <person name="Liu C."/>
            <person name="Sun Q."/>
        </authorList>
    </citation>
    <scope>NUCLEOTIDE SEQUENCE</scope>
    <source>
        <strain evidence="1">NSJ-32</strain>
    </source>
</reference>
<keyword evidence="2" id="KW-1185">Reference proteome</keyword>
<dbReference type="Proteomes" id="UP000657006">
    <property type="component" value="Unassembled WGS sequence"/>
</dbReference>
<comment type="caution">
    <text evidence="1">The sequence shown here is derived from an EMBL/GenBank/DDBJ whole genome shotgun (WGS) entry which is preliminary data.</text>
</comment>
<proteinExistence type="predicted"/>
<protein>
    <submittedName>
        <fullName evidence="1">CoA protein activase</fullName>
    </submittedName>
</protein>
<evidence type="ECO:0000313" key="2">
    <source>
        <dbReference type="Proteomes" id="UP000657006"/>
    </source>
</evidence>
<dbReference type="PANTHER" id="PTHR32329">
    <property type="entry name" value="BIFUNCTIONAL PROTEIN [INCLUDES 2-HYDROXYACYL-COA DEHYDRATASE (N-TER) AND ITS ACTIVATOR DOMAIN (C_TERM)-RELATED"/>
    <property type="match status" value="1"/>
</dbReference>
<dbReference type="RefSeq" id="WP_249290231.1">
    <property type="nucleotide sequence ID" value="NZ_JACRSQ010000056.1"/>
</dbReference>